<protein>
    <submittedName>
        <fullName evidence="2">Membrane protein insertion efficiency factor YidD</fullName>
    </submittedName>
</protein>
<dbReference type="Proteomes" id="UP000006426">
    <property type="component" value="Plasmid pmppla107"/>
</dbReference>
<accession>A0AAD0PWP9</accession>
<evidence type="ECO:0000313" key="3">
    <source>
        <dbReference type="Proteomes" id="UP000006426"/>
    </source>
</evidence>
<dbReference type="RefSeq" id="WP_114805167.1">
    <property type="nucleotide sequence ID" value="NZ_CP031226.1"/>
</dbReference>
<feature type="region of interest" description="Disordered" evidence="1">
    <location>
        <begin position="64"/>
        <end position="93"/>
    </location>
</feature>
<evidence type="ECO:0000313" key="2">
    <source>
        <dbReference type="EMBL" id="AXH60121.1"/>
    </source>
</evidence>
<dbReference type="NCBIfam" id="TIGR00278">
    <property type="entry name" value="membrane protein insertion efficiency factor YidD"/>
    <property type="match status" value="1"/>
</dbReference>
<name>A0AAD0PWP9_PSEAV</name>
<dbReference type="EMBL" id="CP031226">
    <property type="protein sequence ID" value="AXH60121.1"/>
    <property type="molecule type" value="Genomic_DNA"/>
</dbReference>
<proteinExistence type="predicted"/>
<gene>
    <name evidence="2" type="ORF">PLA107_033465</name>
</gene>
<reference evidence="2 3" key="1">
    <citation type="journal article" date="2011" name="PLoS Pathog.">
        <title>Dynamic evolution of pathogenicity revealed by sequencing and comparative genomics of 19 Pseudomonas syringae isolates.</title>
        <authorList>
            <person name="Baltrus D.A."/>
            <person name="Nishimura M.T."/>
            <person name="Romanchuk A."/>
            <person name="Chang J.H."/>
            <person name="Mukhtar M.S."/>
            <person name="Cherkis K."/>
            <person name="Roach J."/>
            <person name="Grant S.R."/>
            <person name="Jones C.D."/>
            <person name="Dangl J.L."/>
        </authorList>
    </citation>
    <scope>NUCLEOTIDE SEQUENCE [LARGE SCALE GENOMIC DNA]</scope>
    <source>
        <strain evidence="2 3">M301315</strain>
    </source>
</reference>
<keyword evidence="2" id="KW-0614">Plasmid</keyword>
<organism evidence="2 3">
    <name type="scientific">Pseudomonas amygdali pv. lachrymans str. M301315</name>
    <dbReference type="NCBI Taxonomy" id="629260"/>
    <lineage>
        <taxon>Bacteria</taxon>
        <taxon>Pseudomonadati</taxon>
        <taxon>Pseudomonadota</taxon>
        <taxon>Gammaproteobacteria</taxon>
        <taxon>Pseudomonadales</taxon>
        <taxon>Pseudomonadaceae</taxon>
        <taxon>Pseudomonas</taxon>
        <taxon>Pseudomonas amygdali</taxon>
    </lineage>
</organism>
<dbReference type="AlphaFoldDB" id="A0AAD0PWP9"/>
<evidence type="ECO:0000256" key="1">
    <source>
        <dbReference type="SAM" id="MobiDB-lite"/>
    </source>
</evidence>
<dbReference type="Pfam" id="PF01809">
    <property type="entry name" value="YidD"/>
    <property type="match status" value="1"/>
</dbReference>
<dbReference type="SMART" id="SM01234">
    <property type="entry name" value="Haemolytic"/>
    <property type="match status" value="1"/>
</dbReference>
<geneLocation type="plasmid" evidence="3">
    <name>pmppla107</name>
</geneLocation>
<dbReference type="InterPro" id="IPR002696">
    <property type="entry name" value="Membr_insert_effic_factor_YidD"/>
</dbReference>
<sequence>MKWFYRLGIGFYQKFISPRKGYRCAHSLEHGGPGCSGAVLKILEEHGLWRGYSKISQRFADCSDSAQERREREDKKRKKDRGCGKGSDNSKCLPESCEILECTDCIPRLPKLPSHGDCVPDCHPSCDFGCDGGLRYLFKARR</sequence>